<dbReference type="SUPFAM" id="SSF50044">
    <property type="entry name" value="SH3-domain"/>
    <property type="match status" value="1"/>
</dbReference>
<dbReference type="InterPro" id="IPR001452">
    <property type="entry name" value="SH3_domain"/>
</dbReference>
<name>A0A4W5MAE8_9TELE</name>
<keyword evidence="1 2" id="KW-0728">SH3 domain</keyword>
<reference evidence="4" key="3">
    <citation type="submission" date="2025-09" db="UniProtKB">
        <authorList>
            <consortium name="Ensembl"/>
        </authorList>
    </citation>
    <scope>IDENTIFICATION</scope>
</reference>
<dbReference type="GO" id="GO:0035091">
    <property type="term" value="F:phosphatidylinositol binding"/>
    <property type="evidence" value="ECO:0007669"/>
    <property type="project" value="TreeGrafter"/>
</dbReference>
<dbReference type="Ensembl" id="ENSHHUT00000036804.1">
    <property type="protein sequence ID" value="ENSHHUP00000035382.1"/>
    <property type="gene ID" value="ENSHHUG00000022265.1"/>
</dbReference>
<dbReference type="GeneTree" id="ENSGT00940000156557"/>
<dbReference type="Pfam" id="PF00018">
    <property type="entry name" value="SH3_1"/>
    <property type="match status" value="1"/>
</dbReference>
<accession>A0A4W5MAE8</accession>
<reference evidence="5" key="1">
    <citation type="submission" date="2018-06" db="EMBL/GenBank/DDBJ databases">
        <title>Genome assembly of Danube salmon.</title>
        <authorList>
            <person name="Macqueen D.J."/>
            <person name="Gundappa M.K."/>
        </authorList>
    </citation>
    <scope>NUCLEOTIDE SEQUENCE [LARGE SCALE GENOMIC DNA]</scope>
</reference>
<dbReference type="GO" id="GO:0005886">
    <property type="term" value="C:plasma membrane"/>
    <property type="evidence" value="ECO:0007669"/>
    <property type="project" value="TreeGrafter"/>
</dbReference>
<dbReference type="PANTHER" id="PTHR45827">
    <property type="entry name" value="SORTING NEXIN"/>
    <property type="match status" value="1"/>
</dbReference>
<dbReference type="SMART" id="SM00326">
    <property type="entry name" value="SH3"/>
    <property type="match status" value="1"/>
</dbReference>
<sequence length="78" mass="8515">MSATMAMQAQVIYDFSAEPGNNELTVREGETVTVLNQNVGGGWIEAQNSRGESGLVPEDYLQVSVCLCSLRIRHLNSE</sequence>
<feature type="domain" description="SH3" evidence="3">
    <location>
        <begin position="4"/>
        <end position="66"/>
    </location>
</feature>
<dbReference type="GO" id="GO:0031410">
    <property type="term" value="C:cytoplasmic vesicle"/>
    <property type="evidence" value="ECO:0007669"/>
    <property type="project" value="TreeGrafter"/>
</dbReference>
<dbReference type="GO" id="GO:0006897">
    <property type="term" value="P:endocytosis"/>
    <property type="evidence" value="ECO:0007669"/>
    <property type="project" value="TreeGrafter"/>
</dbReference>
<organism evidence="4 5">
    <name type="scientific">Hucho hucho</name>
    <name type="common">huchen</name>
    <dbReference type="NCBI Taxonomy" id="62062"/>
    <lineage>
        <taxon>Eukaryota</taxon>
        <taxon>Metazoa</taxon>
        <taxon>Chordata</taxon>
        <taxon>Craniata</taxon>
        <taxon>Vertebrata</taxon>
        <taxon>Euteleostomi</taxon>
        <taxon>Actinopterygii</taxon>
        <taxon>Neopterygii</taxon>
        <taxon>Teleostei</taxon>
        <taxon>Protacanthopterygii</taxon>
        <taxon>Salmoniformes</taxon>
        <taxon>Salmonidae</taxon>
        <taxon>Salmoninae</taxon>
        <taxon>Hucho</taxon>
    </lineage>
</organism>
<proteinExistence type="predicted"/>
<evidence type="ECO:0000313" key="5">
    <source>
        <dbReference type="Proteomes" id="UP000314982"/>
    </source>
</evidence>
<evidence type="ECO:0000259" key="3">
    <source>
        <dbReference type="PROSITE" id="PS50002"/>
    </source>
</evidence>
<dbReference type="GO" id="GO:0016197">
    <property type="term" value="P:endosomal transport"/>
    <property type="evidence" value="ECO:0007669"/>
    <property type="project" value="TreeGrafter"/>
</dbReference>
<dbReference type="AlphaFoldDB" id="A0A4W5MAE8"/>
<evidence type="ECO:0000256" key="1">
    <source>
        <dbReference type="ARBA" id="ARBA00022443"/>
    </source>
</evidence>
<dbReference type="PROSITE" id="PS50002">
    <property type="entry name" value="SH3"/>
    <property type="match status" value="1"/>
</dbReference>
<protein>
    <recommendedName>
        <fullName evidence="3">SH3 domain-containing protein</fullName>
    </recommendedName>
</protein>
<dbReference type="GO" id="GO:0036089">
    <property type="term" value="P:cleavage furrow formation"/>
    <property type="evidence" value="ECO:0007669"/>
    <property type="project" value="TreeGrafter"/>
</dbReference>
<dbReference type="Gene3D" id="2.30.30.40">
    <property type="entry name" value="SH3 Domains"/>
    <property type="match status" value="1"/>
</dbReference>
<dbReference type="GO" id="GO:0097320">
    <property type="term" value="P:plasma membrane tubulation"/>
    <property type="evidence" value="ECO:0007669"/>
    <property type="project" value="TreeGrafter"/>
</dbReference>
<dbReference type="Proteomes" id="UP000314982">
    <property type="component" value="Unassembled WGS sequence"/>
</dbReference>
<reference evidence="4" key="2">
    <citation type="submission" date="2025-08" db="UniProtKB">
        <authorList>
            <consortium name="Ensembl"/>
        </authorList>
    </citation>
    <scope>IDENTIFICATION</scope>
</reference>
<evidence type="ECO:0000256" key="2">
    <source>
        <dbReference type="PROSITE-ProRule" id="PRU00192"/>
    </source>
</evidence>
<dbReference type="InterPro" id="IPR036028">
    <property type="entry name" value="SH3-like_dom_sf"/>
</dbReference>
<keyword evidence="5" id="KW-1185">Reference proteome</keyword>
<dbReference type="PRINTS" id="PR00452">
    <property type="entry name" value="SH3DOMAIN"/>
</dbReference>
<dbReference type="PANTHER" id="PTHR45827:SF2">
    <property type="entry name" value="SORTING NEXIN-9"/>
    <property type="match status" value="1"/>
</dbReference>
<evidence type="ECO:0000313" key="4">
    <source>
        <dbReference type="Ensembl" id="ENSHHUP00000035382.1"/>
    </source>
</evidence>